<dbReference type="Proteomes" id="UP000179076">
    <property type="component" value="Unassembled WGS sequence"/>
</dbReference>
<name>A0A1F6VCY9_9PROT</name>
<proteinExistence type="predicted"/>
<gene>
    <name evidence="1" type="ORF">A2W18_05275</name>
</gene>
<dbReference type="AlphaFoldDB" id="A0A1F6VCY9"/>
<evidence type="ECO:0000313" key="2">
    <source>
        <dbReference type="Proteomes" id="UP000179076"/>
    </source>
</evidence>
<comment type="caution">
    <text evidence="1">The sequence shown here is derived from an EMBL/GenBank/DDBJ whole genome shotgun (WGS) entry which is preliminary data.</text>
</comment>
<accession>A0A1F6VCY9</accession>
<sequence>MQLLALVFWVVASQTFADTLHIIALRHRPAAEMQPLIQPLLRSDEVISGTGYQLILRATDARRREIEQLVVQLDVARRQLTVTVRQGVARNERQARDAVSGEINVGDSARVVIPGNRGTSGAAVNSNGLRYRTERQTSTTDATHSQVVRVQDGSRAFIRIGQSVPSVERVLVLTGRRADVVAAGIRFEEFTTGFDVLPRVHGDTVELEITPRLTSPRSADGTFHFQELRTTVTARLGEWVDLGLLLGETSDVNRAILQSARAQGSERSTIALKVE</sequence>
<evidence type="ECO:0008006" key="3">
    <source>
        <dbReference type="Google" id="ProtNLM"/>
    </source>
</evidence>
<reference evidence="1 2" key="1">
    <citation type="journal article" date="2016" name="Nat. Commun.">
        <title>Thousands of microbial genomes shed light on interconnected biogeochemical processes in an aquifer system.</title>
        <authorList>
            <person name="Anantharaman K."/>
            <person name="Brown C.T."/>
            <person name="Hug L.A."/>
            <person name="Sharon I."/>
            <person name="Castelle C.J."/>
            <person name="Probst A.J."/>
            <person name="Thomas B.C."/>
            <person name="Singh A."/>
            <person name="Wilkins M.J."/>
            <person name="Karaoz U."/>
            <person name="Brodie E.L."/>
            <person name="Williams K.H."/>
            <person name="Hubbard S.S."/>
            <person name="Banfield J.F."/>
        </authorList>
    </citation>
    <scope>NUCLEOTIDE SEQUENCE [LARGE SCALE GENOMIC DNA]</scope>
</reference>
<evidence type="ECO:0000313" key="1">
    <source>
        <dbReference type="EMBL" id="OGI67521.1"/>
    </source>
</evidence>
<dbReference type="EMBL" id="MFSP01000058">
    <property type="protein sequence ID" value="OGI67521.1"/>
    <property type="molecule type" value="Genomic_DNA"/>
</dbReference>
<protein>
    <recommendedName>
        <fullName evidence="3">NolW-like domain-containing protein</fullName>
    </recommendedName>
</protein>
<organism evidence="1 2">
    <name type="scientific">Candidatus Muproteobacteria bacterium RBG_16_60_9</name>
    <dbReference type="NCBI Taxonomy" id="1817755"/>
    <lineage>
        <taxon>Bacteria</taxon>
        <taxon>Pseudomonadati</taxon>
        <taxon>Pseudomonadota</taxon>
        <taxon>Candidatus Muproteobacteria</taxon>
    </lineage>
</organism>